<keyword evidence="2" id="KW-1185">Reference proteome</keyword>
<dbReference type="Gene3D" id="1.10.10.10">
    <property type="entry name" value="Winged helix-like DNA-binding domain superfamily/Winged helix DNA-binding domain"/>
    <property type="match status" value="1"/>
</dbReference>
<gene>
    <name evidence="1" type="ORF">JQ619_28415</name>
</gene>
<dbReference type="InterPro" id="IPR036390">
    <property type="entry name" value="WH_DNA-bd_sf"/>
</dbReference>
<reference evidence="2" key="1">
    <citation type="journal article" date="2021" name="ISME J.">
        <title>Evolutionary origin and ecological implication of a unique nif island in free-living Bradyrhizobium lineages.</title>
        <authorList>
            <person name="Tao J."/>
        </authorList>
    </citation>
    <scope>NUCLEOTIDE SEQUENCE [LARGE SCALE GENOMIC DNA]</scope>
    <source>
        <strain evidence="2">SZCCT0094</strain>
    </source>
</reference>
<evidence type="ECO:0000313" key="1">
    <source>
        <dbReference type="EMBL" id="MBR1139686.1"/>
    </source>
</evidence>
<proteinExistence type="predicted"/>
<dbReference type="InterPro" id="IPR036388">
    <property type="entry name" value="WH-like_DNA-bd_sf"/>
</dbReference>
<dbReference type="RefSeq" id="WP_172235763.1">
    <property type="nucleotide sequence ID" value="NZ_JAMKCE010000007.1"/>
</dbReference>
<name>A0ABS5GEC1_9BRAD</name>
<dbReference type="EMBL" id="JAFCLK010000032">
    <property type="protein sequence ID" value="MBR1139686.1"/>
    <property type="molecule type" value="Genomic_DNA"/>
</dbReference>
<comment type="caution">
    <text evidence="1">The sequence shown here is derived from an EMBL/GenBank/DDBJ whole genome shotgun (WGS) entry which is preliminary data.</text>
</comment>
<protein>
    <submittedName>
        <fullName evidence="1">Winged helix-turn-helix domain-containing protein</fullName>
    </submittedName>
</protein>
<dbReference type="SUPFAM" id="SSF46785">
    <property type="entry name" value="Winged helix' DNA-binding domain"/>
    <property type="match status" value="1"/>
</dbReference>
<sequence length="269" mass="30038">MRLRDHPSFAPVFVGFCDQLIAPLRGQRLMIKLFGQRAPTEIVAHIVMMHMSARQPVERPTLTRLQMRLPGPRQTAAFVAVLRGLSLVTIERDPGDGRIRYLVPGSVILEGLRGWLALHLDCHARLTEAGGLSVRLRDDQSFYAETIRQCATWLCRDSRPLTGFPDLAWTDEHDSGIHLALTLVARSAAGRHVVDVSTAELATMLGVSRSHIRNLLAAMEERRLLRFDDGRRRLTLMPGFVASVEAWFCHQVTWLAAAAARADRALQPA</sequence>
<dbReference type="Proteomes" id="UP001314635">
    <property type="component" value="Unassembled WGS sequence"/>
</dbReference>
<organism evidence="1 2">
    <name type="scientific">Bradyrhizobium denitrificans</name>
    <dbReference type="NCBI Taxonomy" id="2734912"/>
    <lineage>
        <taxon>Bacteria</taxon>
        <taxon>Pseudomonadati</taxon>
        <taxon>Pseudomonadota</taxon>
        <taxon>Alphaproteobacteria</taxon>
        <taxon>Hyphomicrobiales</taxon>
        <taxon>Nitrobacteraceae</taxon>
        <taxon>Bradyrhizobium</taxon>
    </lineage>
</organism>
<evidence type="ECO:0000313" key="2">
    <source>
        <dbReference type="Proteomes" id="UP001314635"/>
    </source>
</evidence>
<accession>A0ABS5GEC1</accession>